<dbReference type="AlphaFoldDB" id="A0A1M7AIY0"/>
<proteinExistence type="predicted"/>
<accession>A0A1M7AIY0</accession>
<reference evidence="4 6" key="2">
    <citation type="submission" date="2016-11" db="EMBL/GenBank/DDBJ databases">
        <authorList>
            <person name="Jaros S."/>
            <person name="Januszkiewicz K."/>
            <person name="Wedrychowicz H."/>
        </authorList>
    </citation>
    <scope>NUCLEOTIDE SEQUENCE [LARGE SCALE GENOMIC DNA]</scope>
    <source>
        <strain evidence="4 6">DSM 27621</strain>
    </source>
</reference>
<feature type="domain" description="Outer membrane protein beta-barrel" evidence="2">
    <location>
        <begin position="30"/>
        <end position="225"/>
    </location>
</feature>
<organism evidence="4 6">
    <name type="scientific">Chryseobacterium contaminans</name>
    <dbReference type="NCBI Taxonomy" id="1423959"/>
    <lineage>
        <taxon>Bacteria</taxon>
        <taxon>Pseudomonadati</taxon>
        <taxon>Bacteroidota</taxon>
        <taxon>Flavobacteriia</taxon>
        <taxon>Flavobacteriales</taxon>
        <taxon>Weeksellaceae</taxon>
        <taxon>Chryseobacterium group</taxon>
        <taxon>Chryseobacterium</taxon>
    </lineage>
</organism>
<evidence type="ECO:0000313" key="4">
    <source>
        <dbReference type="EMBL" id="SHL42751.1"/>
    </source>
</evidence>
<dbReference type="Pfam" id="PF13568">
    <property type="entry name" value="OMP_b-brl_2"/>
    <property type="match status" value="1"/>
</dbReference>
<evidence type="ECO:0000313" key="6">
    <source>
        <dbReference type="Proteomes" id="UP000184069"/>
    </source>
</evidence>
<name>A0A1M7AIY0_9FLAO</name>
<keyword evidence="1" id="KW-0732">Signal</keyword>
<dbReference type="Proteomes" id="UP000184069">
    <property type="component" value="Unassembled WGS sequence"/>
</dbReference>
<protein>
    <submittedName>
        <fullName evidence="3">PorT protein</fullName>
    </submittedName>
    <submittedName>
        <fullName evidence="4">Probable protein-translocating porin PorT</fullName>
    </submittedName>
</protein>
<evidence type="ECO:0000313" key="5">
    <source>
        <dbReference type="Proteomes" id="UP000093508"/>
    </source>
</evidence>
<gene>
    <name evidence="3" type="ORF">BBH99_12760</name>
    <name evidence="4" type="ORF">SAMN05444407_10410</name>
</gene>
<dbReference type="OrthoDB" id="1467485at2"/>
<feature type="chain" id="PRO_5009923718" evidence="1">
    <location>
        <begin position="23"/>
        <end position="261"/>
    </location>
</feature>
<dbReference type="STRING" id="1423959.SAMN05444407_10410"/>
<reference evidence="3 5" key="1">
    <citation type="submission" date="2016-07" db="EMBL/GenBank/DDBJ databases">
        <authorList>
            <person name="Jeong J.-J."/>
            <person name="Kim D.W."/>
            <person name="Sang M.K."/>
            <person name="Choi I.-G."/>
            <person name="Kim K.D."/>
        </authorList>
    </citation>
    <scope>NUCLEOTIDE SEQUENCE [LARGE SCALE GENOMIC DNA]</scope>
    <source>
        <strain evidence="3 5">C-26</strain>
    </source>
</reference>
<evidence type="ECO:0000256" key="1">
    <source>
        <dbReference type="SAM" id="SignalP"/>
    </source>
</evidence>
<dbReference type="EMBL" id="FRBM01000004">
    <property type="protein sequence ID" value="SHL42751.1"/>
    <property type="molecule type" value="Genomic_DNA"/>
</dbReference>
<dbReference type="RefSeq" id="WP_066699080.1">
    <property type="nucleotide sequence ID" value="NZ_FRBM01000004.1"/>
</dbReference>
<dbReference type="Proteomes" id="UP000093508">
    <property type="component" value="Unassembled WGS sequence"/>
</dbReference>
<dbReference type="Gene3D" id="2.40.160.20">
    <property type="match status" value="1"/>
</dbReference>
<sequence length="261" mass="29952">MNKFLLKALVLTSVNVAVFANAQFRTRNRMDKLEDFDEQKFSWGFYLNGNKLDYRIVLHPTYGMKDNQNLVTSTKESYSFGAGLIAKWRLNDYLDVRVEPGLQFAQRQLTFNTQSNDAYAGGSVTNPPFTPIPLQEKDKVRDIKSTLVDIPVLLELHGRRWYNSRPYVAAGVNYVVNLQSNSSSTDDNMQQIFRTTTHNFAWSAEMGIQFYFNKFKLTPAIRGTFFMNNEKVADNATTPPYWASAISTLQTRAVMFVLKFE</sequence>
<dbReference type="EMBL" id="MAYF01000331">
    <property type="protein sequence ID" value="OCA72801.1"/>
    <property type="molecule type" value="Genomic_DNA"/>
</dbReference>
<evidence type="ECO:0000313" key="3">
    <source>
        <dbReference type="EMBL" id="OCA72801.1"/>
    </source>
</evidence>
<evidence type="ECO:0000259" key="2">
    <source>
        <dbReference type="Pfam" id="PF13568"/>
    </source>
</evidence>
<dbReference type="InterPro" id="IPR025665">
    <property type="entry name" value="Beta-barrel_OMP_2"/>
</dbReference>
<feature type="signal peptide" evidence="1">
    <location>
        <begin position="1"/>
        <end position="22"/>
    </location>
</feature>
<keyword evidence="5" id="KW-1185">Reference proteome</keyword>